<dbReference type="InterPro" id="IPR029017">
    <property type="entry name" value="Enolase-like_N"/>
</dbReference>
<feature type="domain" description="Mandelate racemase/muconate lactonizing enzyme C-terminal" evidence="4">
    <location>
        <begin position="151"/>
        <end position="252"/>
    </location>
</feature>
<evidence type="ECO:0000256" key="1">
    <source>
        <dbReference type="ARBA" id="ARBA00001946"/>
    </source>
</evidence>
<dbReference type="Pfam" id="PF13378">
    <property type="entry name" value="MR_MLE_C"/>
    <property type="match status" value="1"/>
</dbReference>
<dbReference type="SUPFAM" id="SSF51604">
    <property type="entry name" value="Enolase C-terminal domain-like"/>
    <property type="match status" value="1"/>
</dbReference>
<dbReference type="InterPro" id="IPR036849">
    <property type="entry name" value="Enolase-like_C_sf"/>
</dbReference>
<accession>A0ABN6E498</accession>
<dbReference type="SMART" id="SM00922">
    <property type="entry name" value="MR_MLE"/>
    <property type="match status" value="1"/>
</dbReference>
<dbReference type="Pfam" id="PF02746">
    <property type="entry name" value="MR_MLE_N"/>
    <property type="match status" value="1"/>
</dbReference>
<dbReference type="PANTHER" id="PTHR13794:SF58">
    <property type="entry name" value="MITOCHONDRIAL ENOLASE SUPERFAMILY MEMBER 1"/>
    <property type="match status" value="1"/>
</dbReference>
<gene>
    <name evidence="5" type="ORF">CaldiYA01_01450</name>
</gene>
<dbReference type="InterPro" id="IPR013342">
    <property type="entry name" value="Mandelate_racemase_C"/>
</dbReference>
<dbReference type="InterPro" id="IPR013341">
    <property type="entry name" value="Mandelate_racemase_N_dom"/>
</dbReference>
<evidence type="ECO:0000259" key="4">
    <source>
        <dbReference type="SMART" id="SM00922"/>
    </source>
</evidence>
<sequence length="394" mass="44947">MSELRIENIETILLSYRYKENEIWKWSGGTTLQRNALLVKITTNKGIEGIGEVGEATYVPHAVVQVIEQRFKPMLLGEDPVDIEKLWQKMYIRSAHWGRKGFVIPIISGIEIALWDILGKWQERPVYELLGGAYRKKIRLYASAGMDKPIDELIKEGLEMVKEGYQGFKIRIGEEDPRNDIEKVKALREALPPEIDLMVDAGQCYTDFPWDLNTALKVAKELEKYNIFWLEEPLHPDDIDGYAYLSRATSIPIAAGENEFTRWGFKELIVKRAVDILQPDVTRSGGISECKKIAAMASAFHMKCAPHIFGSGVGFMANVHFIASTPNAFIMEFDRTPNPLRDKLIIEMPKVEDGYIEIPRDIPGLGVKVTDEIIKKFAFIEKDPVEKRKFEPLF</sequence>
<evidence type="ECO:0000313" key="5">
    <source>
        <dbReference type="EMBL" id="BCS80185.1"/>
    </source>
</evidence>
<dbReference type="Proteomes" id="UP000663623">
    <property type="component" value="Chromosome"/>
</dbReference>
<dbReference type="SFLD" id="SFLDS00001">
    <property type="entry name" value="Enolase"/>
    <property type="match status" value="1"/>
</dbReference>
<keyword evidence="2" id="KW-0479">Metal-binding</keyword>
<protein>
    <submittedName>
        <fullName evidence="5">Mandelate racemase</fullName>
    </submittedName>
</protein>
<dbReference type="Gene3D" id="3.20.20.120">
    <property type="entry name" value="Enolase-like C-terminal domain"/>
    <property type="match status" value="1"/>
</dbReference>
<comment type="cofactor">
    <cofactor evidence="1">
        <name>Mg(2+)</name>
        <dbReference type="ChEBI" id="CHEBI:18420"/>
    </cofactor>
</comment>
<organism evidence="5 6">
    <name type="scientific">Caldicellulosiruptor diazotrophicus</name>
    <dbReference type="NCBI Taxonomy" id="2806205"/>
    <lineage>
        <taxon>Bacteria</taxon>
        <taxon>Bacillati</taxon>
        <taxon>Bacillota</taxon>
        <taxon>Bacillota incertae sedis</taxon>
        <taxon>Caldicellulosiruptorales</taxon>
        <taxon>Caldicellulosiruptoraceae</taxon>
        <taxon>Caldicellulosiruptor</taxon>
    </lineage>
</organism>
<dbReference type="EMBL" id="AP024480">
    <property type="protein sequence ID" value="BCS80185.1"/>
    <property type="molecule type" value="Genomic_DNA"/>
</dbReference>
<keyword evidence="3" id="KW-0460">Magnesium</keyword>
<name>A0ABN6E498_9FIRM</name>
<dbReference type="InterPro" id="IPR046945">
    <property type="entry name" value="RHMD-like"/>
</dbReference>
<dbReference type="PANTHER" id="PTHR13794">
    <property type="entry name" value="ENOLASE SUPERFAMILY, MANDELATE RACEMASE"/>
    <property type="match status" value="1"/>
</dbReference>
<dbReference type="InterPro" id="IPR029065">
    <property type="entry name" value="Enolase_C-like"/>
</dbReference>
<dbReference type="Gene3D" id="3.30.390.10">
    <property type="entry name" value="Enolase-like, N-terminal domain"/>
    <property type="match status" value="1"/>
</dbReference>
<evidence type="ECO:0000313" key="6">
    <source>
        <dbReference type="Proteomes" id="UP000663623"/>
    </source>
</evidence>
<dbReference type="CDD" id="cd03316">
    <property type="entry name" value="MR_like"/>
    <property type="match status" value="1"/>
</dbReference>
<dbReference type="RefSeq" id="WP_207180369.1">
    <property type="nucleotide sequence ID" value="NZ_AP024480.1"/>
</dbReference>
<evidence type="ECO:0000256" key="2">
    <source>
        <dbReference type="ARBA" id="ARBA00022723"/>
    </source>
</evidence>
<reference evidence="5 6" key="1">
    <citation type="submission" date="2021-02" db="EMBL/GenBank/DDBJ databases">
        <title>Nitrogen-fixing ability and nitrogen fixation related genes of thermophilic fermentative bacteria in the genus Caldicellulosiruptor.</title>
        <authorList>
            <person name="Chen Y."/>
            <person name="Nishihara A."/>
            <person name="Haruta S."/>
        </authorList>
    </citation>
    <scope>NUCLEOTIDE SEQUENCE [LARGE SCALE GENOMIC DNA]</scope>
    <source>
        <strain evidence="5 6">YA01</strain>
    </source>
</reference>
<dbReference type="SUPFAM" id="SSF54826">
    <property type="entry name" value="Enolase N-terminal domain-like"/>
    <property type="match status" value="1"/>
</dbReference>
<keyword evidence="6" id="KW-1185">Reference proteome</keyword>
<proteinExistence type="predicted"/>
<evidence type="ECO:0000256" key="3">
    <source>
        <dbReference type="ARBA" id="ARBA00022842"/>
    </source>
</evidence>
<dbReference type="SFLD" id="SFLDG00179">
    <property type="entry name" value="mandelate_racemase"/>
    <property type="match status" value="1"/>
</dbReference>